<dbReference type="STRING" id="56192.UB38_11490"/>
<evidence type="ECO:0000313" key="2">
    <source>
        <dbReference type="EMBL" id="PSV98164.1"/>
    </source>
</evidence>
<dbReference type="PANTHER" id="PTHR35177">
    <property type="entry name" value="HYDROGENASE MATURATION FACTOR HYBG"/>
    <property type="match status" value="1"/>
</dbReference>
<accession>A0A0D8P5E8</accession>
<comment type="similarity">
    <text evidence="1">Belongs to the HupF/HypC family.</text>
</comment>
<proteinExistence type="inferred from homology"/>
<dbReference type="FunFam" id="2.30.30.140:FF:000022">
    <property type="entry name" value="Hydrogenase assembly chaperone HybG"/>
    <property type="match status" value="1"/>
</dbReference>
<dbReference type="Pfam" id="PF01455">
    <property type="entry name" value="HupF_HypC"/>
    <property type="match status" value="1"/>
</dbReference>
<organism evidence="2 5">
    <name type="scientific">Photobacterium iliopiscarium</name>
    <dbReference type="NCBI Taxonomy" id="56192"/>
    <lineage>
        <taxon>Bacteria</taxon>
        <taxon>Pseudomonadati</taxon>
        <taxon>Pseudomonadota</taxon>
        <taxon>Gammaproteobacteria</taxon>
        <taxon>Vibrionales</taxon>
        <taxon>Vibrionaceae</taxon>
        <taxon>Photobacterium</taxon>
    </lineage>
</organism>
<name>A0A0D8P5E8_9GAMM</name>
<protein>
    <submittedName>
        <fullName evidence="2">HypC/HybG/HupF family hydrogenase formation chaperone</fullName>
    </submittedName>
</protein>
<dbReference type="GO" id="GO:1902670">
    <property type="term" value="F:carbon dioxide binding"/>
    <property type="evidence" value="ECO:0007669"/>
    <property type="project" value="TreeGrafter"/>
</dbReference>
<sequence>MCLSIPSQVVEIHEDNTVTVDTMGMKRRVSCHLLMDPLVLGEYVLVHIGFVMSKIDDKDAQESLEMYQFIMDESGPLPI</sequence>
<dbReference type="SUPFAM" id="SSF159127">
    <property type="entry name" value="HupF/HypC-like"/>
    <property type="match status" value="1"/>
</dbReference>
<dbReference type="NCBIfam" id="TIGR00074">
    <property type="entry name" value="hypC_hupF"/>
    <property type="match status" value="1"/>
</dbReference>
<gene>
    <name evidence="2" type="primary">hypC</name>
    <name evidence="2" type="ORF">C9I88_05720</name>
    <name evidence="3" type="ORF">C9J52_04280</name>
</gene>
<dbReference type="PRINTS" id="PR00445">
    <property type="entry name" value="HUPFHYPC"/>
</dbReference>
<dbReference type="InterPro" id="IPR001109">
    <property type="entry name" value="Hydrogenase_HupF/HypC"/>
</dbReference>
<evidence type="ECO:0000313" key="4">
    <source>
        <dbReference type="Proteomes" id="UP000241190"/>
    </source>
</evidence>
<evidence type="ECO:0000256" key="1">
    <source>
        <dbReference type="ARBA" id="ARBA00006018"/>
    </source>
</evidence>
<dbReference type="GO" id="GO:0051604">
    <property type="term" value="P:protein maturation"/>
    <property type="evidence" value="ECO:0007669"/>
    <property type="project" value="TreeGrafter"/>
</dbReference>
<dbReference type="RefSeq" id="WP_045037008.1">
    <property type="nucleotide sequence ID" value="NZ_CAMQYU010000126.1"/>
</dbReference>
<evidence type="ECO:0000313" key="3">
    <source>
        <dbReference type="EMBL" id="PSW98899.1"/>
    </source>
</evidence>
<evidence type="ECO:0000313" key="5">
    <source>
        <dbReference type="Proteomes" id="UP000241954"/>
    </source>
</evidence>
<dbReference type="EMBL" id="PYLW01000004">
    <property type="protein sequence ID" value="PSV98164.1"/>
    <property type="molecule type" value="Genomic_DNA"/>
</dbReference>
<dbReference type="GeneID" id="69963930"/>
<dbReference type="AlphaFoldDB" id="A0A0D8P5E8"/>
<reference evidence="2 5" key="1">
    <citation type="submission" date="2018-01" db="EMBL/GenBank/DDBJ databases">
        <title>Whole genome sequencing of Histamine producing bacteria.</title>
        <authorList>
            <person name="Butler K."/>
        </authorList>
    </citation>
    <scope>NUCLEOTIDE SEQUENCE [LARGE SCALE GENOMIC DNA]</scope>
    <source>
        <strain evidence="3 4">ATCC 51761</strain>
        <strain evidence="2 5">NCIMB 13481</strain>
    </source>
</reference>
<dbReference type="PANTHER" id="PTHR35177:SF2">
    <property type="entry name" value="HYDROGENASE MATURATION FACTOR HYBG"/>
    <property type="match status" value="1"/>
</dbReference>
<dbReference type="Proteomes" id="UP000241954">
    <property type="component" value="Unassembled WGS sequence"/>
</dbReference>
<dbReference type="OrthoDB" id="9806017at2"/>
<dbReference type="EMBL" id="PYOP01000005">
    <property type="protein sequence ID" value="PSW98899.1"/>
    <property type="molecule type" value="Genomic_DNA"/>
</dbReference>
<dbReference type="Proteomes" id="UP000241190">
    <property type="component" value="Unassembled WGS sequence"/>
</dbReference>
<comment type="caution">
    <text evidence="2">The sequence shown here is derived from an EMBL/GenBank/DDBJ whole genome shotgun (WGS) entry which is preliminary data.</text>
</comment>
<dbReference type="GO" id="GO:0005506">
    <property type="term" value="F:iron ion binding"/>
    <property type="evidence" value="ECO:0007669"/>
    <property type="project" value="TreeGrafter"/>
</dbReference>
<keyword evidence="4" id="KW-1185">Reference proteome</keyword>
<dbReference type="Gene3D" id="2.30.30.140">
    <property type="match status" value="1"/>
</dbReference>